<comment type="function">
    <text evidence="3 4">Binds specifically to cytosolic chaperonin (c-CPN) and transfers target proteins to it. Binds to nascent polypeptide chain and promotes folding in an environment in which there are many competing pathways for nonnative proteins.</text>
</comment>
<dbReference type="InterPro" id="IPR002777">
    <property type="entry name" value="PFD_beta-like"/>
</dbReference>
<dbReference type="EMBL" id="JABWAD010000016">
    <property type="protein sequence ID" value="KAF6071592.1"/>
    <property type="molecule type" value="Genomic_DNA"/>
</dbReference>
<comment type="subunit">
    <text evidence="4">Heterohexamer of two PFD-alpha type and four PFD-beta type subunits.</text>
</comment>
<evidence type="ECO:0000256" key="3">
    <source>
        <dbReference type="ARBA" id="ARBA00024667"/>
    </source>
</evidence>
<evidence type="ECO:0000313" key="6">
    <source>
        <dbReference type="EMBL" id="KAF6071592.1"/>
    </source>
</evidence>
<dbReference type="Pfam" id="PF01920">
    <property type="entry name" value="Prefoldin_2"/>
    <property type="match status" value="1"/>
</dbReference>
<comment type="similarity">
    <text evidence="1 4">Belongs to the prefoldin subunit beta family.</text>
</comment>
<dbReference type="InterPro" id="IPR009053">
    <property type="entry name" value="Prefoldin"/>
</dbReference>
<sequence>MELLPSGQANTSTEVTYEDQLKINKFSTLISKKDEQTQQLSTLKTEKEYLDDLSIELELIDDDEKIQYKVGDCFVFLPKDQVLEKIESDTDSLEEKINSIEELIDGFDEELKDLKAQLYDKFGDNINLER</sequence>
<keyword evidence="2 4" id="KW-0143">Chaperone</keyword>
<protein>
    <recommendedName>
        <fullName evidence="4">Prefoldin subunit 4</fullName>
    </recommendedName>
</protein>
<organism evidence="6 7">
    <name type="scientific">Candida albicans</name>
    <name type="common">Yeast</name>
    <dbReference type="NCBI Taxonomy" id="5476"/>
    <lineage>
        <taxon>Eukaryota</taxon>
        <taxon>Fungi</taxon>
        <taxon>Dikarya</taxon>
        <taxon>Ascomycota</taxon>
        <taxon>Saccharomycotina</taxon>
        <taxon>Pichiomycetes</taxon>
        <taxon>Debaryomycetaceae</taxon>
        <taxon>Candida/Lodderomyces clade</taxon>
        <taxon>Candida</taxon>
    </lineage>
</organism>
<evidence type="ECO:0000256" key="4">
    <source>
        <dbReference type="PIRNR" id="PIRNR016477"/>
    </source>
</evidence>
<dbReference type="AlphaFoldDB" id="A0A8H6F6Q9"/>
<dbReference type="GO" id="GO:0051082">
    <property type="term" value="F:unfolded protein binding"/>
    <property type="evidence" value="ECO:0007669"/>
    <property type="project" value="InterPro"/>
</dbReference>
<dbReference type="CDD" id="cd23165">
    <property type="entry name" value="Prefoldin_4"/>
    <property type="match status" value="1"/>
</dbReference>
<gene>
    <name evidence="6" type="primary">GIM3</name>
    <name evidence="6" type="ORF">FOB64_001310</name>
</gene>
<reference evidence="6 7" key="1">
    <citation type="submission" date="2020-03" db="EMBL/GenBank/DDBJ databases">
        <title>FDA dAtabase for Regulatory Grade micrObial Sequences (FDA-ARGOS): Supporting development and validation of Infectious Disease Dx tests.</title>
        <authorList>
            <person name="Campos J."/>
            <person name="Goldberg B."/>
            <person name="Tallon L."/>
            <person name="Sadzewicz L."/>
            <person name="Vavikolanu K."/>
            <person name="Mehta A."/>
            <person name="Aluvathingal J."/>
            <person name="Nadendla S."/>
            <person name="Nandy P."/>
            <person name="Geyer C."/>
            <person name="Yan Y."/>
            <person name="Sichtig H."/>
        </authorList>
    </citation>
    <scope>NUCLEOTIDE SEQUENCE [LARGE SCALE GENOMIC DNA]</scope>
    <source>
        <strain evidence="6 7">FDAARGOS_656</strain>
    </source>
</reference>
<dbReference type="GO" id="GO:0006457">
    <property type="term" value="P:protein folding"/>
    <property type="evidence" value="ECO:0007669"/>
    <property type="project" value="UniProtKB-UniRule"/>
</dbReference>
<dbReference type="SUPFAM" id="SSF46579">
    <property type="entry name" value="Prefoldin"/>
    <property type="match status" value="1"/>
</dbReference>
<evidence type="ECO:0000256" key="5">
    <source>
        <dbReference type="SAM" id="Coils"/>
    </source>
</evidence>
<dbReference type="PANTHER" id="PTHR21100">
    <property type="entry name" value="PREFOLDIN SUBUNIT 4"/>
    <property type="match status" value="1"/>
</dbReference>
<dbReference type="Gene3D" id="1.10.287.370">
    <property type="match status" value="1"/>
</dbReference>
<proteinExistence type="inferred from homology"/>
<keyword evidence="5" id="KW-0175">Coiled coil</keyword>
<dbReference type="InterPro" id="IPR016661">
    <property type="entry name" value="PFDN4"/>
</dbReference>
<accession>A0A8H6F6Q9</accession>
<dbReference type="PIRSF" id="PIRSF016477">
    <property type="entry name" value="Prefoldin_subunit_4"/>
    <property type="match status" value="1"/>
</dbReference>
<dbReference type="PANTHER" id="PTHR21100:SF9">
    <property type="entry name" value="PREFOLDIN SUBUNIT 4"/>
    <property type="match status" value="1"/>
</dbReference>
<dbReference type="Proteomes" id="UP000536275">
    <property type="component" value="Unassembled WGS sequence"/>
</dbReference>
<evidence type="ECO:0000256" key="2">
    <source>
        <dbReference type="ARBA" id="ARBA00023186"/>
    </source>
</evidence>
<dbReference type="GO" id="GO:0016272">
    <property type="term" value="C:prefoldin complex"/>
    <property type="evidence" value="ECO:0007669"/>
    <property type="project" value="UniProtKB-UniRule"/>
</dbReference>
<name>A0A8H6F6Q9_CANAX</name>
<dbReference type="FunFam" id="1.10.287.370:FF:000005">
    <property type="entry name" value="Prefoldin subunit 4"/>
    <property type="match status" value="1"/>
</dbReference>
<feature type="coiled-coil region" evidence="5">
    <location>
        <begin position="83"/>
        <end position="117"/>
    </location>
</feature>
<comment type="caution">
    <text evidence="6">The sequence shown here is derived from an EMBL/GenBank/DDBJ whole genome shotgun (WGS) entry which is preliminary data.</text>
</comment>
<evidence type="ECO:0000256" key="1">
    <source>
        <dbReference type="ARBA" id="ARBA00008045"/>
    </source>
</evidence>
<dbReference type="GO" id="GO:0005737">
    <property type="term" value="C:cytoplasm"/>
    <property type="evidence" value="ECO:0007669"/>
    <property type="project" value="TreeGrafter"/>
</dbReference>
<evidence type="ECO:0000313" key="7">
    <source>
        <dbReference type="Proteomes" id="UP000536275"/>
    </source>
</evidence>